<dbReference type="GeneID" id="92009282"/>
<dbReference type="PROSITE" id="PS50006">
    <property type="entry name" value="FHA_DOMAIN"/>
    <property type="match status" value="1"/>
</dbReference>
<evidence type="ECO:0000259" key="2">
    <source>
        <dbReference type="PROSITE" id="PS50006"/>
    </source>
</evidence>
<dbReference type="EMBL" id="JAJVCZ030000005">
    <property type="protein sequence ID" value="KAL0259460.1"/>
    <property type="molecule type" value="Genomic_DNA"/>
</dbReference>
<feature type="region of interest" description="Disordered" evidence="1">
    <location>
        <begin position="206"/>
        <end position="238"/>
    </location>
</feature>
<accession>A0ABR3CFR3</accession>
<reference evidence="3 4" key="1">
    <citation type="submission" date="2024-02" db="EMBL/GenBank/DDBJ databases">
        <title>De novo assembly and annotation of 12 fungi associated with fruit tree decline syndrome in Ontario, Canada.</title>
        <authorList>
            <person name="Sulman M."/>
            <person name="Ellouze W."/>
            <person name="Ilyukhin E."/>
        </authorList>
    </citation>
    <scope>NUCLEOTIDE SEQUENCE [LARGE SCALE GENOMIC DNA]</scope>
    <source>
        <strain evidence="3 4">FDS-637</strain>
    </source>
</reference>
<dbReference type="InterPro" id="IPR008984">
    <property type="entry name" value="SMAD_FHA_dom_sf"/>
</dbReference>
<dbReference type="RefSeq" id="XP_066632489.1">
    <property type="nucleotide sequence ID" value="XM_066776647.1"/>
</dbReference>
<dbReference type="Proteomes" id="UP001430584">
    <property type="component" value="Unassembled WGS sequence"/>
</dbReference>
<proteinExistence type="predicted"/>
<sequence>MSNRKVLEVRLVSLGDGDGIPQRRVLLAAGQDVIVGRASSNRGVAASADNTKISNPVISKEHAVFTLDPAGTFAAQTVLIKDLRSMHGTRVDDRELTPGEQRAILSGSALQFGSSVIRGNAQTNATMYYAATYKPARYTFYADPVNPTHASVNAMATSAAVPQSQAFSDTKKGYGDDSSLYSDELDYEEDEDDMSDHDAVDVTLHPDTYSSERDSEISRDDSLQSSGDDSTDEFGEYDGRSMENCCSTDSACLATDAAETGSKSPVKEQSSFCSSYLRESSMLGEGTPSVQPAGPATDFDSEMAGGEWPEYSEADQSTFLTSTSAPWTSETGYNLNWGMEIDPMSVKRLKARPFSNSINDLCEPAPKTEATSGEATSSEATSSEGTSSEAAAGEGTTTGATNEAVDVGTVSETPACAASDAERVMADIISLVDDATISTGLAEGSKVEPSGTKRSADEAQLDVEPTTEPTTAVKADQIATPEQMSSRRVAGFTRRARDIGIGAIVGGVAMLTVLVRMGDPA</sequence>
<dbReference type="SMART" id="SM00240">
    <property type="entry name" value="FHA"/>
    <property type="match status" value="1"/>
</dbReference>
<dbReference type="InterPro" id="IPR000253">
    <property type="entry name" value="FHA_dom"/>
</dbReference>
<keyword evidence="4" id="KW-1185">Reference proteome</keyword>
<feature type="compositionally biased region" description="Low complexity" evidence="1">
    <location>
        <begin position="368"/>
        <end position="401"/>
    </location>
</feature>
<comment type="caution">
    <text evidence="3">The sequence shown here is derived from an EMBL/GenBank/DDBJ whole genome shotgun (WGS) entry which is preliminary data.</text>
</comment>
<feature type="domain" description="FHA" evidence="2">
    <location>
        <begin position="33"/>
        <end position="96"/>
    </location>
</feature>
<evidence type="ECO:0000313" key="4">
    <source>
        <dbReference type="Proteomes" id="UP001430584"/>
    </source>
</evidence>
<dbReference type="CDD" id="cd00060">
    <property type="entry name" value="FHA"/>
    <property type="match status" value="1"/>
</dbReference>
<gene>
    <name evidence="3" type="ORF">SLS55_005197</name>
</gene>
<dbReference type="SUPFAM" id="SSF49879">
    <property type="entry name" value="SMAD/FHA domain"/>
    <property type="match status" value="1"/>
</dbReference>
<evidence type="ECO:0000256" key="1">
    <source>
        <dbReference type="SAM" id="MobiDB-lite"/>
    </source>
</evidence>
<feature type="region of interest" description="Disordered" evidence="1">
    <location>
        <begin position="356"/>
        <end position="407"/>
    </location>
</feature>
<feature type="compositionally biased region" description="Basic and acidic residues" evidence="1">
    <location>
        <begin position="210"/>
        <end position="222"/>
    </location>
</feature>
<feature type="region of interest" description="Disordered" evidence="1">
    <location>
        <begin position="282"/>
        <end position="307"/>
    </location>
</feature>
<dbReference type="Pfam" id="PF00498">
    <property type="entry name" value="FHA"/>
    <property type="match status" value="1"/>
</dbReference>
<name>A0ABR3CFR3_9PEZI</name>
<dbReference type="Gene3D" id="2.60.200.20">
    <property type="match status" value="1"/>
</dbReference>
<protein>
    <recommendedName>
        <fullName evidence="2">FHA domain-containing protein</fullName>
    </recommendedName>
</protein>
<organism evidence="3 4">
    <name type="scientific">Diplodia seriata</name>
    <dbReference type="NCBI Taxonomy" id="420778"/>
    <lineage>
        <taxon>Eukaryota</taxon>
        <taxon>Fungi</taxon>
        <taxon>Dikarya</taxon>
        <taxon>Ascomycota</taxon>
        <taxon>Pezizomycotina</taxon>
        <taxon>Dothideomycetes</taxon>
        <taxon>Dothideomycetes incertae sedis</taxon>
        <taxon>Botryosphaeriales</taxon>
        <taxon>Botryosphaeriaceae</taxon>
        <taxon>Diplodia</taxon>
    </lineage>
</organism>
<evidence type="ECO:0000313" key="3">
    <source>
        <dbReference type="EMBL" id="KAL0259460.1"/>
    </source>
</evidence>